<dbReference type="Pfam" id="PF13242">
    <property type="entry name" value="Hydrolase_like"/>
    <property type="match status" value="1"/>
</dbReference>
<dbReference type="EMBL" id="GFDF01002274">
    <property type="protein sequence ID" value="JAV11810.1"/>
    <property type="molecule type" value="Transcribed_RNA"/>
</dbReference>
<dbReference type="InterPro" id="IPR036412">
    <property type="entry name" value="HAD-like_sf"/>
</dbReference>
<evidence type="ECO:0000256" key="1">
    <source>
        <dbReference type="PIRNR" id="PIRNR000915"/>
    </source>
</evidence>
<keyword evidence="4" id="KW-0460">Magnesium</keyword>
<dbReference type="GO" id="GO:0016791">
    <property type="term" value="F:phosphatase activity"/>
    <property type="evidence" value="ECO:0007669"/>
    <property type="project" value="TreeGrafter"/>
</dbReference>
<evidence type="ECO:0000256" key="3">
    <source>
        <dbReference type="PIRSR" id="PIRSR000915-2"/>
    </source>
</evidence>
<dbReference type="SUPFAM" id="SSF56784">
    <property type="entry name" value="HAD-like"/>
    <property type="match status" value="1"/>
</dbReference>
<organism evidence="5">
    <name type="scientific">Nyssomyia neivai</name>
    <dbReference type="NCBI Taxonomy" id="330878"/>
    <lineage>
        <taxon>Eukaryota</taxon>
        <taxon>Metazoa</taxon>
        <taxon>Ecdysozoa</taxon>
        <taxon>Arthropoda</taxon>
        <taxon>Hexapoda</taxon>
        <taxon>Insecta</taxon>
        <taxon>Pterygota</taxon>
        <taxon>Neoptera</taxon>
        <taxon>Endopterygota</taxon>
        <taxon>Diptera</taxon>
        <taxon>Nematocera</taxon>
        <taxon>Psychodoidea</taxon>
        <taxon>Psychodidae</taxon>
        <taxon>Nyssomyia</taxon>
    </lineage>
</organism>
<feature type="active site" description="Proton donor" evidence="2">
    <location>
        <position position="35"/>
    </location>
</feature>
<dbReference type="AlphaFoldDB" id="A0A1L8DZA8"/>
<accession>A0A1L8DZA8</accession>
<dbReference type="NCBIfam" id="TIGR01460">
    <property type="entry name" value="HAD-SF-IIA"/>
    <property type="match status" value="1"/>
</dbReference>
<protein>
    <submittedName>
        <fullName evidence="5">Putative pyridoxal phosphate phosphatase</fullName>
    </submittedName>
</protein>
<reference evidence="5" key="1">
    <citation type="submission" date="2016-12" db="EMBL/GenBank/DDBJ databases">
        <title>An insight into the sialome and mialome of the sand fly, Nyssomyia neivai.</title>
        <authorList>
            <person name="Sebastian V."/>
            <person name="Goulart T.M."/>
            <person name="Oliveira W."/>
            <person name="Calvo E."/>
            <person name="Oliveira L.F."/>
            <person name="Pinto M.C."/>
            <person name="Rosselino A.M."/>
            <person name="Ribeiro J.M."/>
        </authorList>
    </citation>
    <scope>NUCLEOTIDE SEQUENCE</scope>
</reference>
<dbReference type="Gene3D" id="3.40.50.1000">
    <property type="entry name" value="HAD superfamily/HAD-like"/>
    <property type="match status" value="2"/>
</dbReference>
<feature type="binding site" evidence="4">
    <location>
        <position position="255"/>
    </location>
    <ligand>
        <name>Mg(2+)</name>
        <dbReference type="ChEBI" id="CHEBI:18420"/>
    </ligand>
</feature>
<proteinExistence type="inferred from homology"/>
<dbReference type="PANTHER" id="PTHR19288:SF4">
    <property type="entry name" value="RE04130P-RELATED"/>
    <property type="match status" value="1"/>
</dbReference>
<dbReference type="GO" id="GO:0005737">
    <property type="term" value="C:cytoplasm"/>
    <property type="evidence" value="ECO:0007669"/>
    <property type="project" value="TreeGrafter"/>
</dbReference>
<dbReference type="InterPro" id="IPR023214">
    <property type="entry name" value="HAD_sf"/>
</dbReference>
<evidence type="ECO:0000256" key="2">
    <source>
        <dbReference type="PIRSR" id="PIRSR000915-1"/>
    </source>
</evidence>
<comment type="similarity">
    <text evidence="1">Belongs to the HAD-like hydrolase superfamily.</text>
</comment>
<feature type="active site" description="Nucleophile" evidence="2">
    <location>
        <position position="33"/>
    </location>
</feature>
<feature type="binding site" evidence="4">
    <location>
        <position position="33"/>
    </location>
    <ligand>
        <name>Mg(2+)</name>
        <dbReference type="ChEBI" id="CHEBI:18420"/>
    </ligand>
</feature>
<dbReference type="InterPro" id="IPR006357">
    <property type="entry name" value="HAD-SF_hydro_IIA"/>
</dbReference>
<comment type="cofactor">
    <cofactor evidence="4">
        <name>Mg(2+)</name>
        <dbReference type="ChEBI" id="CHEBI:18420"/>
    </cofactor>
    <text evidence="4">Divalent metal ions. Mg(2+) is the most effective.</text>
</comment>
<dbReference type="PIRSF" id="PIRSF000915">
    <property type="entry name" value="PGP-type_phosphatase"/>
    <property type="match status" value="1"/>
</dbReference>
<dbReference type="PANTHER" id="PTHR19288">
    <property type="entry name" value="4-NITROPHENYLPHOSPHATASE-RELATED"/>
    <property type="match status" value="1"/>
</dbReference>
<name>A0A1L8DZA8_9DIPT</name>
<evidence type="ECO:0000256" key="4">
    <source>
        <dbReference type="PIRSR" id="PIRSR000915-3"/>
    </source>
</evidence>
<feature type="binding site" evidence="4">
    <location>
        <position position="35"/>
    </location>
    <ligand>
        <name>Mg(2+)</name>
        <dbReference type="ChEBI" id="CHEBI:18420"/>
    </ligand>
</feature>
<sequence>MTSKGMHQVRNLLDFSKDEKQTFLDSFDVMMTDCDGVIWNLLGSIPDTGKALNDVEAAGKKVIYVSNNSVRSDAQYEMKINEIGATYRKENIVHPILSTIWYLKKINFQGLIYFVGTTVAKDRLLAEGFNIVDGPYGAIKEELGELVKAAKDNLPVKCVIVDFDFFYSYPQMLRAELYLRDPECQFIVGCCIEPRFPIMPGFELIGPSFFYKALAETLAPEKKPIIFGKPGEDLGKMLKEKYGVVDPKRVLFVGDLPNSDVKFAKSCGFQSLLVLTGGTSREEMLRYEDNDVVPDFYADSITALSTLIHSLPSETRL</sequence>
<evidence type="ECO:0000313" key="5">
    <source>
        <dbReference type="EMBL" id="JAV11810.1"/>
    </source>
</evidence>
<keyword evidence="1" id="KW-0378">Hydrolase</keyword>
<dbReference type="GO" id="GO:0046872">
    <property type="term" value="F:metal ion binding"/>
    <property type="evidence" value="ECO:0007669"/>
    <property type="project" value="UniProtKB-KW"/>
</dbReference>
<feature type="binding site" evidence="3">
    <location>
        <position position="229"/>
    </location>
    <ligand>
        <name>substrate</name>
    </ligand>
</feature>
<keyword evidence="4" id="KW-0479">Metal-binding</keyword>
<dbReference type="Pfam" id="PF13344">
    <property type="entry name" value="Hydrolase_6"/>
    <property type="match status" value="1"/>
</dbReference>
<feature type="binding site" evidence="3">
    <location>
        <begin position="66"/>
        <end position="68"/>
    </location>
    <ligand>
        <name>substrate</name>
    </ligand>
</feature>